<feature type="transmembrane region" description="Helical" evidence="1">
    <location>
        <begin position="90"/>
        <end position="107"/>
    </location>
</feature>
<feature type="transmembrane region" description="Helical" evidence="1">
    <location>
        <begin position="113"/>
        <end position="131"/>
    </location>
</feature>
<feature type="transmembrane region" description="Helical" evidence="1">
    <location>
        <begin position="25"/>
        <end position="44"/>
    </location>
</feature>
<organism evidence="2 3">
    <name type="scientific">Corynebacterium breve</name>
    <dbReference type="NCBI Taxonomy" id="3049799"/>
    <lineage>
        <taxon>Bacteria</taxon>
        <taxon>Bacillati</taxon>
        <taxon>Actinomycetota</taxon>
        <taxon>Actinomycetes</taxon>
        <taxon>Mycobacteriales</taxon>
        <taxon>Corynebacteriaceae</taxon>
        <taxon>Corynebacterium</taxon>
    </lineage>
</organism>
<sequence length="137" mass="15255">MSETVQDALDAVTQVEQRITKQTPAWAIIVVSIITGAFFAALTWKAWITVVVIFVVFCATLFVLRNILFPGPFRRLGTREDPFDDPSIRGSWNEVIIYVAMTGFIYMAPEHSLPATAIAGILGAALMALWIRKVNQR</sequence>
<proteinExistence type="predicted"/>
<keyword evidence="1" id="KW-0472">Membrane</keyword>
<evidence type="ECO:0000313" key="3">
    <source>
        <dbReference type="Proteomes" id="UP001225598"/>
    </source>
</evidence>
<dbReference type="RefSeq" id="WP_284824149.1">
    <property type="nucleotide sequence ID" value="NZ_CP126969.1"/>
</dbReference>
<keyword evidence="1" id="KW-1133">Transmembrane helix</keyword>
<dbReference type="Proteomes" id="UP001225598">
    <property type="component" value="Chromosome"/>
</dbReference>
<reference evidence="2 3" key="1">
    <citation type="submission" date="2023-05" db="EMBL/GenBank/DDBJ databases">
        <title>Corynebacterium suedekumii sp. nov. and Corynebacterium breve sp. nov. isolated from raw cow's milk.</title>
        <authorList>
            <person name="Baer M.K."/>
            <person name="Mehl L."/>
            <person name="Hellmuth R."/>
            <person name="Marke G."/>
            <person name="Lipski A."/>
        </authorList>
    </citation>
    <scope>NUCLEOTIDE SEQUENCE [LARGE SCALE GENOMIC DNA]</scope>
    <source>
        <strain evidence="2 3">R4</strain>
    </source>
</reference>
<keyword evidence="3" id="KW-1185">Reference proteome</keyword>
<keyword evidence="1" id="KW-0812">Transmembrane</keyword>
<name>A0ABY8VI41_9CORY</name>
<accession>A0ABY8VI41</accession>
<feature type="transmembrane region" description="Helical" evidence="1">
    <location>
        <begin position="50"/>
        <end position="69"/>
    </location>
</feature>
<evidence type="ECO:0000313" key="2">
    <source>
        <dbReference type="EMBL" id="WIM67220.1"/>
    </source>
</evidence>
<dbReference type="EMBL" id="CP126969">
    <property type="protein sequence ID" value="WIM67220.1"/>
    <property type="molecule type" value="Genomic_DNA"/>
</dbReference>
<gene>
    <name evidence="2" type="ORF">QP027_08835</name>
</gene>
<protein>
    <submittedName>
        <fullName evidence="2">Uncharacterized protein</fullName>
    </submittedName>
</protein>
<evidence type="ECO:0000256" key="1">
    <source>
        <dbReference type="SAM" id="Phobius"/>
    </source>
</evidence>